<sequence>MLSAHKNSPPDARDTEEKEKGLTFRCDDINGVHDIGSLTQPKMFVILKALVFAFLIDKVYTGSVSCQPHNCIAGQAYCQDYGSNCVCYKPYSWGRGDFACYRDNEISAEVKNDPELTTFNNDTVKFQYPCRYLLTELELQLQNAHGKEIGQCFFKVHAFHKRINGKIVVDGIEIAAKFLLGYDHEKSLSIITYGQEGHVTLGGTDNDYLDNGSYDDELTHGPVIYSDSDSNLHVKRYRNSHNRQYVFEVEGCGFRSTFVPFDLHDGIKSAYIPGISVAVDCDNHPQWLNTHKVLALPPASQGGPTIGSIAHEVGLTRQQAMAYRAFTAHVEQSQPDSCQECTDVADSFKKCSDYELSVAWDKCYWILDTPSFIRCISKDYPDTSSESHLSYFATCIEHYCDGFHQCDELRKCSCHNDHLDNILTSTCKY</sequence>
<name>A0AAD8C9R3_BIOPF</name>
<proteinExistence type="predicted"/>
<keyword evidence="2" id="KW-1185">Reference proteome</keyword>
<dbReference type="Proteomes" id="UP001233172">
    <property type="component" value="Unassembled WGS sequence"/>
</dbReference>
<evidence type="ECO:0008006" key="3">
    <source>
        <dbReference type="Google" id="ProtNLM"/>
    </source>
</evidence>
<comment type="caution">
    <text evidence="1">The sequence shown here is derived from an EMBL/GenBank/DDBJ whole genome shotgun (WGS) entry which is preliminary data.</text>
</comment>
<organism evidence="1 2">
    <name type="scientific">Biomphalaria pfeifferi</name>
    <name type="common">Bloodfluke planorb</name>
    <name type="synonym">Freshwater snail</name>
    <dbReference type="NCBI Taxonomy" id="112525"/>
    <lineage>
        <taxon>Eukaryota</taxon>
        <taxon>Metazoa</taxon>
        <taxon>Spiralia</taxon>
        <taxon>Lophotrochozoa</taxon>
        <taxon>Mollusca</taxon>
        <taxon>Gastropoda</taxon>
        <taxon>Heterobranchia</taxon>
        <taxon>Euthyneura</taxon>
        <taxon>Panpulmonata</taxon>
        <taxon>Hygrophila</taxon>
        <taxon>Lymnaeoidea</taxon>
        <taxon>Planorbidae</taxon>
        <taxon>Biomphalaria</taxon>
    </lineage>
</organism>
<dbReference type="AlphaFoldDB" id="A0AAD8C9R3"/>
<evidence type="ECO:0000313" key="2">
    <source>
        <dbReference type="Proteomes" id="UP001233172"/>
    </source>
</evidence>
<reference evidence="1" key="1">
    <citation type="journal article" date="2023" name="PLoS Negl. Trop. Dis.">
        <title>A genome sequence for Biomphalaria pfeifferi, the major vector snail for the human-infecting parasite Schistosoma mansoni.</title>
        <authorList>
            <person name="Bu L."/>
            <person name="Lu L."/>
            <person name="Laidemitt M.R."/>
            <person name="Zhang S.M."/>
            <person name="Mutuku M."/>
            <person name="Mkoji G."/>
            <person name="Steinauer M."/>
            <person name="Loker E.S."/>
        </authorList>
    </citation>
    <scope>NUCLEOTIDE SEQUENCE</scope>
    <source>
        <strain evidence="1">KasaAsao</strain>
    </source>
</reference>
<accession>A0AAD8C9R3</accession>
<protein>
    <recommendedName>
        <fullName evidence="3">VWFD domain-containing protein</fullName>
    </recommendedName>
</protein>
<dbReference type="EMBL" id="JASAOG010000006">
    <property type="protein sequence ID" value="KAK0068025.1"/>
    <property type="molecule type" value="Genomic_DNA"/>
</dbReference>
<evidence type="ECO:0000313" key="1">
    <source>
        <dbReference type="EMBL" id="KAK0068025.1"/>
    </source>
</evidence>
<gene>
    <name evidence="1" type="ORF">Bpfe_002866</name>
</gene>
<reference evidence="1" key="2">
    <citation type="submission" date="2023-04" db="EMBL/GenBank/DDBJ databases">
        <authorList>
            <person name="Bu L."/>
            <person name="Lu L."/>
            <person name="Laidemitt M.R."/>
            <person name="Zhang S.M."/>
            <person name="Mutuku M."/>
            <person name="Mkoji G."/>
            <person name="Steinauer M."/>
            <person name="Loker E.S."/>
        </authorList>
    </citation>
    <scope>NUCLEOTIDE SEQUENCE</scope>
    <source>
        <strain evidence="1">KasaAsao</strain>
        <tissue evidence="1">Whole Snail</tissue>
    </source>
</reference>